<sequence>MGDGPPEGGRKTESDPAQRMEDSRCIKSRYQDERDAEVQDAAQQEGRNGEGQEELNRREQEGRIGAWCYYKWQKKRGTTILELSTCHIHTWTHTPTFSIKVVTCFIYYTRCKKCVVTSVWSKAEDRLAEQRRSSLTRFCYPGKDPRLSKPSGPRCGHPSSVVQAISVAQVQFLHPSVLRLISASPSFTPPPPINSLHYLPYQLHLHPLSLNFAPLYHPLLSPFSLHHLPLSLHLAPPSSSTSPPPSFSIPISLHHHPSLPPPPNLLFPILLPVTSSHSNHPLSSILFHHPPLSPPPILLHLHPLPPPSSSTSIHFPPLSCSTSIHFPPLSYSTSIHFPPILSTSIHFPPHLAPPPSTFLPILLHLHPLPHLAPPPTSPPPSCSTTILHSSHFSPPSIPFLSASFSFPILHSIHLHHHPPLNHHLSPFCYLSINTITISISLHPIPPSFSRSTTAYPPSTSNVDTTVILSPSSSTTLSSLHHYSSPFRSTSINPSHHHPHYHQSLSPSSLPSIPLHHLQSPLTILTTINPSPPSSVPSIPLTILTTINPSPPSAIPSPSSLPSIPLHPHSHQSLSTILTTINPSHHPTLNPHQSHYIILSQSPIILVPSSSSHPPSIPLSILLLLLHSQFPSPPNFHPPSSSYTPNFHLILPSAPPFLHFTSLHLCQLPSHTHFASPVILTSSSLPPPPF</sequence>
<comment type="caution">
    <text evidence="2">The sequence shown here is derived from an EMBL/GenBank/DDBJ whole genome shotgun (WGS) entry which is preliminary data.</text>
</comment>
<feature type="compositionally biased region" description="Basic and acidic residues" evidence="1">
    <location>
        <begin position="47"/>
        <end position="57"/>
    </location>
</feature>
<dbReference type="Proteomes" id="UP001286313">
    <property type="component" value="Unassembled WGS sequence"/>
</dbReference>
<name>A0AAE1K6X9_PETCI</name>
<feature type="region of interest" description="Disordered" evidence="1">
    <location>
        <begin position="487"/>
        <end position="507"/>
    </location>
</feature>
<reference evidence="2" key="1">
    <citation type="submission" date="2023-10" db="EMBL/GenBank/DDBJ databases">
        <title>Genome assemblies of two species of porcelain crab, Petrolisthes cinctipes and Petrolisthes manimaculis (Anomura: Porcellanidae).</title>
        <authorList>
            <person name="Angst P."/>
        </authorList>
    </citation>
    <scope>NUCLEOTIDE SEQUENCE</scope>
    <source>
        <strain evidence="2">PB745_01</strain>
        <tissue evidence="2">Gill</tissue>
    </source>
</reference>
<evidence type="ECO:0000313" key="2">
    <source>
        <dbReference type="EMBL" id="KAK3867186.1"/>
    </source>
</evidence>
<proteinExistence type="predicted"/>
<feature type="compositionally biased region" description="Basic and acidic residues" evidence="1">
    <location>
        <begin position="8"/>
        <end position="37"/>
    </location>
</feature>
<protein>
    <submittedName>
        <fullName evidence="2">Uncharacterized protein</fullName>
    </submittedName>
</protein>
<keyword evidence="3" id="KW-1185">Reference proteome</keyword>
<feature type="region of interest" description="Disordered" evidence="1">
    <location>
        <begin position="1"/>
        <end position="57"/>
    </location>
</feature>
<gene>
    <name evidence="2" type="ORF">Pcinc_027336</name>
</gene>
<dbReference type="AlphaFoldDB" id="A0AAE1K6X9"/>
<organism evidence="2 3">
    <name type="scientific">Petrolisthes cinctipes</name>
    <name type="common">Flat porcelain crab</name>
    <dbReference type="NCBI Taxonomy" id="88211"/>
    <lineage>
        <taxon>Eukaryota</taxon>
        <taxon>Metazoa</taxon>
        <taxon>Ecdysozoa</taxon>
        <taxon>Arthropoda</taxon>
        <taxon>Crustacea</taxon>
        <taxon>Multicrustacea</taxon>
        <taxon>Malacostraca</taxon>
        <taxon>Eumalacostraca</taxon>
        <taxon>Eucarida</taxon>
        <taxon>Decapoda</taxon>
        <taxon>Pleocyemata</taxon>
        <taxon>Anomura</taxon>
        <taxon>Galatheoidea</taxon>
        <taxon>Porcellanidae</taxon>
        <taxon>Petrolisthes</taxon>
    </lineage>
</organism>
<evidence type="ECO:0000313" key="3">
    <source>
        <dbReference type="Proteomes" id="UP001286313"/>
    </source>
</evidence>
<accession>A0AAE1K6X9</accession>
<dbReference type="EMBL" id="JAWQEG010003262">
    <property type="protein sequence ID" value="KAK3867186.1"/>
    <property type="molecule type" value="Genomic_DNA"/>
</dbReference>
<evidence type="ECO:0000256" key="1">
    <source>
        <dbReference type="SAM" id="MobiDB-lite"/>
    </source>
</evidence>